<gene>
    <name evidence="2" type="ORF">PAPOLLO_LOCUS8336</name>
</gene>
<feature type="region of interest" description="Disordered" evidence="1">
    <location>
        <begin position="355"/>
        <end position="388"/>
    </location>
</feature>
<evidence type="ECO:0000256" key="1">
    <source>
        <dbReference type="SAM" id="MobiDB-lite"/>
    </source>
</evidence>
<dbReference type="OrthoDB" id="4327074at2759"/>
<comment type="caution">
    <text evidence="2">The sequence shown here is derived from an EMBL/GenBank/DDBJ whole genome shotgun (WGS) entry which is preliminary data.</text>
</comment>
<feature type="compositionally biased region" description="Basic residues" evidence="1">
    <location>
        <begin position="516"/>
        <end position="527"/>
    </location>
</feature>
<evidence type="ECO:0000313" key="2">
    <source>
        <dbReference type="EMBL" id="CAG4970694.1"/>
    </source>
</evidence>
<organism evidence="2 3">
    <name type="scientific">Parnassius apollo</name>
    <name type="common">Apollo butterfly</name>
    <name type="synonym">Papilio apollo</name>
    <dbReference type="NCBI Taxonomy" id="110799"/>
    <lineage>
        <taxon>Eukaryota</taxon>
        <taxon>Metazoa</taxon>
        <taxon>Ecdysozoa</taxon>
        <taxon>Arthropoda</taxon>
        <taxon>Hexapoda</taxon>
        <taxon>Insecta</taxon>
        <taxon>Pterygota</taxon>
        <taxon>Neoptera</taxon>
        <taxon>Endopterygota</taxon>
        <taxon>Lepidoptera</taxon>
        <taxon>Glossata</taxon>
        <taxon>Ditrysia</taxon>
        <taxon>Papilionoidea</taxon>
        <taxon>Papilionidae</taxon>
        <taxon>Parnassiinae</taxon>
        <taxon>Parnassini</taxon>
        <taxon>Parnassius</taxon>
        <taxon>Parnassius</taxon>
    </lineage>
</organism>
<proteinExistence type="predicted"/>
<feature type="compositionally biased region" description="Polar residues" evidence="1">
    <location>
        <begin position="355"/>
        <end position="370"/>
    </location>
</feature>
<dbReference type="AlphaFoldDB" id="A0A8S3WNB2"/>
<evidence type="ECO:0000313" key="3">
    <source>
        <dbReference type="Proteomes" id="UP000691718"/>
    </source>
</evidence>
<feature type="region of interest" description="Disordered" evidence="1">
    <location>
        <begin position="507"/>
        <end position="587"/>
    </location>
</feature>
<reference evidence="2" key="1">
    <citation type="submission" date="2021-04" db="EMBL/GenBank/DDBJ databases">
        <authorList>
            <person name="Tunstrom K."/>
        </authorList>
    </citation>
    <scope>NUCLEOTIDE SEQUENCE</scope>
</reference>
<accession>A0A8S3WNB2</accession>
<dbReference type="GO" id="GO:0005634">
    <property type="term" value="C:nucleus"/>
    <property type="evidence" value="ECO:0007669"/>
    <property type="project" value="TreeGrafter"/>
</dbReference>
<feature type="compositionally biased region" description="Basic and acidic residues" evidence="1">
    <location>
        <begin position="528"/>
        <end position="564"/>
    </location>
</feature>
<dbReference type="PANTHER" id="PTHR19303:SF71">
    <property type="entry name" value="ZINC FINGER PHD-TYPE DOMAIN-CONTAINING PROTEIN"/>
    <property type="match status" value="1"/>
</dbReference>
<keyword evidence="3" id="KW-1185">Reference proteome</keyword>
<name>A0A8S3WNB2_PARAO</name>
<dbReference type="PANTHER" id="PTHR19303">
    <property type="entry name" value="TRANSPOSON"/>
    <property type="match status" value="1"/>
</dbReference>
<feature type="compositionally biased region" description="Polar residues" evidence="1">
    <location>
        <begin position="378"/>
        <end position="388"/>
    </location>
</feature>
<dbReference type="InterPro" id="IPR050863">
    <property type="entry name" value="CenT-Element_Derived"/>
</dbReference>
<sequence length="587" mass="66359">MPFQYNYFSSQGTTRRRKFTKRDLEQAISEIQGGASIRKTAIKYDIDRTTLRKFHVCGEVTLNKIEKKGSQYKRSQIFDNREEKLLVNHLLACSKMHYGLTRKQAMQLAFDYALANNKKIPQSWTNNNSAGKDWFRGFLTRNLEISLRTPEATSLSRATSFNKKNVVTDFYENLKQVREKYNFEPQNIYNCDETGCTTVQQCPKVLASKKAKQVGHATSAERGNLVTVCFAVNAIGNAMPPFFIFPRVKYRPDFVNGGPEGDEDFMCCAVTDRDISNENYELPSSSSQCRQAQLVFSSAQQDPPDFPQSVNDVDQEILSTSQQSPNDEVQDPPSSPVLDLNNVSLLDSVTVSLTNNQLNPPAQKSPQTSDKVLKSFSHAPSDSEPNSLNCSKVYPESLVNCCLTKLALMAKLNCNLEVSFHQCQETDINYYYPPNSPTMSQKLDIPQTPDRVTKKVTITPEIIRPYPKAAARKTTRRGRQPGKTKILTKTSEKITDDSNEILKKTTTMAKGDKSSKTKAKNNIKRGKKVDTKKAKRQVLQEKNNDTDCEDDFKADSNKMKEKLKQGKNKIKRNKDTGPAKIKKRKNK</sequence>
<dbReference type="Proteomes" id="UP000691718">
    <property type="component" value="Unassembled WGS sequence"/>
</dbReference>
<dbReference type="GO" id="GO:0003677">
    <property type="term" value="F:DNA binding"/>
    <property type="evidence" value="ECO:0007669"/>
    <property type="project" value="TreeGrafter"/>
</dbReference>
<protein>
    <submittedName>
        <fullName evidence="2">(apollo) hypothetical protein</fullName>
    </submittedName>
</protein>
<dbReference type="EMBL" id="CAJQZP010000585">
    <property type="protein sequence ID" value="CAG4970694.1"/>
    <property type="molecule type" value="Genomic_DNA"/>
</dbReference>